<dbReference type="InterPro" id="IPR007820">
    <property type="entry name" value="AbrB_fam"/>
</dbReference>
<dbReference type="Pfam" id="PF05145">
    <property type="entry name" value="AbrB"/>
    <property type="match status" value="1"/>
</dbReference>
<keyword evidence="1" id="KW-1133">Transmembrane helix</keyword>
<reference evidence="2 3" key="1">
    <citation type="submission" date="2024-09" db="EMBL/GenBank/DDBJ databases">
        <authorList>
            <person name="Sun Q."/>
            <person name="Mori K."/>
        </authorList>
    </citation>
    <scope>NUCLEOTIDE SEQUENCE [LARGE SCALE GENOMIC DNA]</scope>
    <source>
        <strain evidence="2 3">JCM 12520</strain>
    </source>
</reference>
<dbReference type="EMBL" id="JBHMAG010000012">
    <property type="protein sequence ID" value="MFB9753147.1"/>
    <property type="molecule type" value="Genomic_DNA"/>
</dbReference>
<sequence>MKDLHWLRTHGVQLLFSGALAVVGGLLFAWIRLPIPWLLGPMTMVFIGSRLFKTVKPYWSAPMRDTGMIIVGYVLGLSFTLETFRQIGKQLPSMILLTALLLICSFLIAWLVAKWSGLHFPTVLMGSIPGGLSQMIALAGELKGMDLTIITFFQISRIVMILFFVPLLVFSPLFGTTPHHVLAGAGATADWGALFPHIWVYAVACTGCALLWKKLRWPTAFLLGPMVAAIALHLSGFSGPALPPALVSLSQLLIGGYLGLMLKPENLQNKLKIALLALSSGITLLLCSLALTLLLTRLHAIPLATSFLSLSPGGMDQMGIIAKEVDADLSFVTCYQLFRTLFIFIAIPPVLRAFFRATTRVRSSGTKNA</sequence>
<keyword evidence="3" id="KW-1185">Reference proteome</keyword>
<feature type="transmembrane region" description="Helical" evidence="1">
    <location>
        <begin position="152"/>
        <end position="174"/>
    </location>
</feature>
<evidence type="ECO:0000313" key="3">
    <source>
        <dbReference type="Proteomes" id="UP001589619"/>
    </source>
</evidence>
<dbReference type="NCBIfam" id="TIGR03082">
    <property type="entry name" value="Gneg_AbrB_dup"/>
    <property type="match status" value="2"/>
</dbReference>
<evidence type="ECO:0000256" key="1">
    <source>
        <dbReference type="SAM" id="Phobius"/>
    </source>
</evidence>
<feature type="transmembrane region" description="Helical" evidence="1">
    <location>
        <begin position="118"/>
        <end position="140"/>
    </location>
</feature>
<dbReference type="Proteomes" id="UP001589619">
    <property type="component" value="Unassembled WGS sequence"/>
</dbReference>
<feature type="transmembrane region" description="Helical" evidence="1">
    <location>
        <begin position="91"/>
        <end position="112"/>
    </location>
</feature>
<keyword evidence="1" id="KW-0812">Transmembrane</keyword>
<accession>A0ABV5VXW2</accession>
<feature type="transmembrane region" description="Helical" evidence="1">
    <location>
        <begin position="337"/>
        <end position="355"/>
    </location>
</feature>
<keyword evidence="1" id="KW-0472">Membrane</keyword>
<evidence type="ECO:0000313" key="2">
    <source>
        <dbReference type="EMBL" id="MFB9753147.1"/>
    </source>
</evidence>
<dbReference type="PANTHER" id="PTHR38457">
    <property type="entry name" value="REGULATOR ABRB-RELATED"/>
    <property type="match status" value="1"/>
</dbReference>
<dbReference type="RefSeq" id="WP_344902225.1">
    <property type="nucleotide sequence ID" value="NZ_BAAAYO010000001.1"/>
</dbReference>
<protein>
    <submittedName>
        <fullName evidence="2">AbrB family transcriptional regulator</fullName>
    </submittedName>
</protein>
<feature type="transmembrane region" description="Helical" evidence="1">
    <location>
        <begin position="274"/>
        <end position="295"/>
    </location>
</feature>
<proteinExistence type="predicted"/>
<feature type="transmembrane region" description="Helical" evidence="1">
    <location>
        <begin position="245"/>
        <end position="262"/>
    </location>
</feature>
<feature type="transmembrane region" description="Helical" evidence="1">
    <location>
        <begin position="194"/>
        <end position="212"/>
    </location>
</feature>
<organism evidence="2 3">
    <name type="scientific">Paenibacillus hodogayensis</name>
    <dbReference type="NCBI Taxonomy" id="279208"/>
    <lineage>
        <taxon>Bacteria</taxon>
        <taxon>Bacillati</taxon>
        <taxon>Bacillota</taxon>
        <taxon>Bacilli</taxon>
        <taxon>Bacillales</taxon>
        <taxon>Paenibacillaceae</taxon>
        <taxon>Paenibacillus</taxon>
    </lineage>
</organism>
<name>A0ABV5VXW2_9BACL</name>
<gene>
    <name evidence="2" type="ORF">ACFFNY_16395</name>
</gene>
<feature type="transmembrane region" description="Helical" evidence="1">
    <location>
        <begin position="12"/>
        <end position="33"/>
    </location>
</feature>
<dbReference type="PIRSF" id="PIRSF038991">
    <property type="entry name" value="Protein_AbrB"/>
    <property type="match status" value="1"/>
</dbReference>
<feature type="transmembrane region" description="Helical" evidence="1">
    <location>
        <begin position="219"/>
        <end position="239"/>
    </location>
</feature>
<dbReference type="PANTHER" id="PTHR38457:SF1">
    <property type="entry name" value="REGULATOR ABRB-RELATED"/>
    <property type="match status" value="1"/>
</dbReference>
<comment type="caution">
    <text evidence="2">The sequence shown here is derived from an EMBL/GenBank/DDBJ whole genome shotgun (WGS) entry which is preliminary data.</text>
</comment>
<dbReference type="InterPro" id="IPR017516">
    <property type="entry name" value="AbrB_dup"/>
</dbReference>
<feature type="transmembrane region" description="Helical" evidence="1">
    <location>
        <begin position="66"/>
        <end position="84"/>
    </location>
</feature>